<gene>
    <name evidence="1" type="ORF">NQ317_007021</name>
</gene>
<keyword evidence="2" id="KW-1185">Reference proteome</keyword>
<evidence type="ECO:0000313" key="1">
    <source>
        <dbReference type="EMBL" id="KAJ8981495.1"/>
    </source>
</evidence>
<name>A0ABQ9JTQ9_9CUCU</name>
<sequence>MPLSQFVEFILFFSNKGNIAAYGKGQHVFITAFHVTRNTIPRSCFQAKKTAIGYHGKLTLSLESGVTQFVSVSSCTALKK</sequence>
<reference evidence="1" key="1">
    <citation type="journal article" date="2023" name="Insect Mol. Biol.">
        <title>Genome sequencing provides insights into the evolution of gene families encoding plant cell wall-degrading enzymes in longhorned beetles.</title>
        <authorList>
            <person name="Shin N.R."/>
            <person name="Okamura Y."/>
            <person name="Kirsch R."/>
            <person name="Pauchet Y."/>
        </authorList>
    </citation>
    <scope>NUCLEOTIDE SEQUENCE</scope>
    <source>
        <strain evidence="1">MMC_N1</strain>
    </source>
</reference>
<evidence type="ECO:0000313" key="2">
    <source>
        <dbReference type="Proteomes" id="UP001162164"/>
    </source>
</evidence>
<accession>A0ABQ9JTQ9</accession>
<organism evidence="1 2">
    <name type="scientific">Molorchus minor</name>
    <dbReference type="NCBI Taxonomy" id="1323400"/>
    <lineage>
        <taxon>Eukaryota</taxon>
        <taxon>Metazoa</taxon>
        <taxon>Ecdysozoa</taxon>
        <taxon>Arthropoda</taxon>
        <taxon>Hexapoda</taxon>
        <taxon>Insecta</taxon>
        <taxon>Pterygota</taxon>
        <taxon>Neoptera</taxon>
        <taxon>Endopterygota</taxon>
        <taxon>Coleoptera</taxon>
        <taxon>Polyphaga</taxon>
        <taxon>Cucujiformia</taxon>
        <taxon>Chrysomeloidea</taxon>
        <taxon>Cerambycidae</taxon>
        <taxon>Lamiinae</taxon>
        <taxon>Monochamini</taxon>
        <taxon>Molorchus</taxon>
    </lineage>
</organism>
<dbReference type="EMBL" id="JAPWTJ010000181">
    <property type="protein sequence ID" value="KAJ8981495.1"/>
    <property type="molecule type" value="Genomic_DNA"/>
</dbReference>
<protein>
    <submittedName>
        <fullName evidence="1">Uncharacterized protein</fullName>
    </submittedName>
</protein>
<comment type="caution">
    <text evidence="1">The sequence shown here is derived from an EMBL/GenBank/DDBJ whole genome shotgun (WGS) entry which is preliminary data.</text>
</comment>
<dbReference type="Proteomes" id="UP001162164">
    <property type="component" value="Unassembled WGS sequence"/>
</dbReference>
<proteinExistence type="predicted"/>